<keyword evidence="10" id="KW-1185">Reference proteome</keyword>
<dbReference type="HAMAP" id="MF_01358">
    <property type="entry name" value="NDH1_NuoD"/>
    <property type="match status" value="1"/>
</dbReference>
<evidence type="ECO:0000256" key="5">
    <source>
        <dbReference type="ARBA" id="ARBA00023027"/>
    </source>
</evidence>
<dbReference type="InterPro" id="IPR001135">
    <property type="entry name" value="NADH_Q_OxRdtase_suD"/>
</dbReference>
<dbReference type="InterPro" id="IPR014029">
    <property type="entry name" value="NADH_UbQ_OxRdtase_49kDa_CS"/>
</dbReference>
<feature type="domain" description="NADH-quinone oxidoreductase subunit D" evidence="8">
    <location>
        <begin position="126"/>
        <end position="396"/>
    </location>
</feature>
<comment type="catalytic activity">
    <reaction evidence="6">
        <text>a quinone + NADH + 5 H(+)(in) = a quinol + NAD(+) + 4 H(+)(out)</text>
        <dbReference type="Rhea" id="RHEA:57888"/>
        <dbReference type="ChEBI" id="CHEBI:15378"/>
        <dbReference type="ChEBI" id="CHEBI:24646"/>
        <dbReference type="ChEBI" id="CHEBI:57540"/>
        <dbReference type="ChEBI" id="CHEBI:57945"/>
        <dbReference type="ChEBI" id="CHEBI:132124"/>
    </reaction>
</comment>
<comment type="function">
    <text evidence="1 6">NDH-1 shuttles electrons from NADH, via FMN and iron-sulfur (Fe-S) centers, to quinones in the respiratory chain. The immediate electron acceptor for the enzyme in this species is believed to be ubiquinone. Couples the redox reaction to proton translocation (for every two electrons transferred, four hydrogen ions are translocated across the cytoplasmic membrane), and thus conserves the redox energy in a proton gradient.</text>
</comment>
<proteinExistence type="inferred from homology"/>
<evidence type="ECO:0000256" key="4">
    <source>
        <dbReference type="ARBA" id="ARBA00022967"/>
    </source>
</evidence>
<evidence type="ECO:0000259" key="8">
    <source>
        <dbReference type="Pfam" id="PF00346"/>
    </source>
</evidence>
<dbReference type="PANTHER" id="PTHR11993:SF10">
    <property type="entry name" value="NADH DEHYDROGENASE [UBIQUINONE] IRON-SULFUR PROTEIN 2, MITOCHONDRIAL"/>
    <property type="match status" value="1"/>
</dbReference>
<reference evidence="10" key="1">
    <citation type="journal article" date="2015" name="Genome Announc.">
        <title>Draft Genome Sequence of an Anaerobic Ammonium-Oxidizing Bacterium, "Candidatus Brocadia sinica".</title>
        <authorList>
            <person name="Oshiki M."/>
            <person name="Shinyako-Hata K."/>
            <person name="Satoh H."/>
            <person name="Okabe S."/>
        </authorList>
    </citation>
    <scope>NUCLEOTIDE SEQUENCE [LARGE SCALE GENOMIC DNA]</scope>
    <source>
        <strain evidence="10">JPN1</strain>
    </source>
</reference>
<keyword evidence="4 6" id="KW-1278">Translocase</keyword>
<comment type="caution">
    <text evidence="9">The sequence shown here is derived from an EMBL/GenBank/DDBJ whole genome shotgun (WGS) entry which is preliminary data.</text>
</comment>
<keyword evidence="6" id="KW-0472">Membrane</keyword>
<organism evidence="9 10">
    <name type="scientific">Candidatus Brocadia sinica JPN1</name>
    <dbReference type="NCBI Taxonomy" id="1197129"/>
    <lineage>
        <taxon>Bacteria</taxon>
        <taxon>Pseudomonadati</taxon>
        <taxon>Planctomycetota</taxon>
        <taxon>Candidatus Brocadiia</taxon>
        <taxon>Candidatus Brocadiales</taxon>
        <taxon>Candidatus Brocadiaceae</taxon>
        <taxon>Candidatus Brocadia</taxon>
    </lineage>
</organism>
<sequence>MTETATATTTHLMTINMGPQHPSTHGVLRLLLELDGEMIVKAVPHVGFLHRGVEKLAEYRTYHQCIPLTDRLDYVAPFSNNLAYALAVEKLLNIEVPERAKHIRVLLCELTRIASHLLWLATHALDIGAMTVFFYCFREREEIYDIFEMVSGARMHLSYIRVGGVSRDLPGGFLEKTHKFVTEFPARLNEYETLLTDNPIWKKRTVGVGVISAEDAIDYGLSGPSLRGSGVNWDIRKSEPYSGYDTYHFAVPLGKKGDVYDRYRVRIEEMRQSNSIVRQSLNILPKGDFIARIPNVTLPPKEDVETNMESMISHFKLIMHGIHPPKGEVYSSIEAPKGELGFYIVSDGSSNPYRLKIRPPSFVNLEALPKMVEGRLLPDVVATIGSLDIVLGEIDR</sequence>
<dbReference type="EC" id="7.1.1.-" evidence="6"/>
<comment type="subunit">
    <text evidence="6">NDH-1 is composed of 14 different subunits. Subunits NuoB, C, D, E, F, and G constitute the peripheral sector of the complex.</text>
</comment>
<dbReference type="SUPFAM" id="SSF56762">
    <property type="entry name" value="HydB/Nqo4-like"/>
    <property type="match status" value="1"/>
</dbReference>
<dbReference type="PROSITE" id="PS00535">
    <property type="entry name" value="COMPLEX1_49K"/>
    <property type="match status" value="1"/>
</dbReference>
<keyword evidence="5 6" id="KW-0520">NAD</keyword>
<keyword evidence="6" id="KW-0874">Quinone</keyword>
<dbReference type="Pfam" id="PF00346">
    <property type="entry name" value="Complex1_49kDa"/>
    <property type="match status" value="1"/>
</dbReference>
<evidence type="ECO:0000256" key="2">
    <source>
        <dbReference type="ARBA" id="ARBA00005769"/>
    </source>
</evidence>
<accession>A0ABQ0JV13</accession>
<gene>
    <name evidence="6" type="primary">nuoD</name>
    <name evidence="9" type="ORF">BROSI_A1065</name>
</gene>
<evidence type="ECO:0000313" key="9">
    <source>
        <dbReference type="EMBL" id="GAN32550.1"/>
    </source>
</evidence>
<keyword evidence="6" id="KW-0830">Ubiquinone</keyword>
<dbReference type="PANTHER" id="PTHR11993">
    <property type="entry name" value="NADH-UBIQUINONE OXIDOREDUCTASE 49 KDA SUBUNIT"/>
    <property type="match status" value="1"/>
</dbReference>
<dbReference type="NCBIfam" id="NF004739">
    <property type="entry name" value="PRK06075.1"/>
    <property type="match status" value="1"/>
</dbReference>
<dbReference type="NCBIfam" id="TIGR01962">
    <property type="entry name" value="NuoD"/>
    <property type="match status" value="1"/>
</dbReference>
<dbReference type="Gene3D" id="1.10.645.10">
    <property type="entry name" value="Cytochrome-c3 Hydrogenase, chain B"/>
    <property type="match status" value="1"/>
</dbReference>
<name>A0ABQ0JV13_9BACT</name>
<protein>
    <recommendedName>
        <fullName evidence="6">NADH-quinone oxidoreductase subunit D</fullName>
        <ecNumber evidence="6">7.1.1.-</ecNumber>
    </recommendedName>
    <alternativeName>
        <fullName evidence="6">NADH dehydrogenase I subunit D</fullName>
    </alternativeName>
    <alternativeName>
        <fullName evidence="6">NDH-1 subunit D</fullName>
    </alternativeName>
</protein>
<evidence type="ECO:0000256" key="1">
    <source>
        <dbReference type="ARBA" id="ARBA00002378"/>
    </source>
</evidence>
<dbReference type="EMBL" id="BAFN01000001">
    <property type="protein sequence ID" value="GAN32550.1"/>
    <property type="molecule type" value="Genomic_DNA"/>
</dbReference>
<comment type="subcellular location">
    <subcellularLocation>
        <location evidence="6">Cell membrane</location>
        <topology evidence="6">Peripheral membrane protein</topology>
        <orientation evidence="6">Cytoplasmic side</orientation>
    </subcellularLocation>
</comment>
<dbReference type="Proteomes" id="UP000032309">
    <property type="component" value="Unassembled WGS sequence"/>
</dbReference>
<evidence type="ECO:0000256" key="3">
    <source>
        <dbReference type="ARBA" id="ARBA00022448"/>
    </source>
</evidence>
<evidence type="ECO:0000256" key="7">
    <source>
        <dbReference type="RuleBase" id="RU003685"/>
    </source>
</evidence>
<dbReference type="InterPro" id="IPR022885">
    <property type="entry name" value="NDH1_su_D/H"/>
</dbReference>
<keyword evidence="6" id="KW-1003">Cell membrane</keyword>
<evidence type="ECO:0000313" key="10">
    <source>
        <dbReference type="Proteomes" id="UP000032309"/>
    </source>
</evidence>
<dbReference type="InterPro" id="IPR029014">
    <property type="entry name" value="NiFe-Hase_large"/>
</dbReference>
<keyword evidence="3 6" id="KW-0813">Transport</keyword>
<comment type="similarity">
    <text evidence="2 6 7">Belongs to the complex I 49 kDa subunit family.</text>
</comment>
<evidence type="ECO:0000256" key="6">
    <source>
        <dbReference type="HAMAP-Rule" id="MF_01358"/>
    </source>
</evidence>